<feature type="transmembrane region" description="Helical" evidence="1">
    <location>
        <begin position="71"/>
        <end position="91"/>
    </location>
</feature>
<name>A0ABP5LFZ6_9ACTN</name>
<evidence type="ECO:0000313" key="3">
    <source>
        <dbReference type="Proteomes" id="UP001501771"/>
    </source>
</evidence>
<evidence type="ECO:0000313" key="2">
    <source>
        <dbReference type="EMBL" id="GAA2146597.1"/>
    </source>
</evidence>
<feature type="transmembrane region" description="Helical" evidence="1">
    <location>
        <begin position="29"/>
        <end position="51"/>
    </location>
</feature>
<sequence length="107" mass="11284">MSPNTDPRNETAGPADTANTMSAWARMGVYAFALIVAVVAAFFAGMAHFEATKCSGPDFGGECDLAGLEGVMWSAAVLVLAVIAIAITEGVRARNRRRHQQNRASEA</sequence>
<dbReference type="Proteomes" id="UP001501771">
    <property type="component" value="Unassembled WGS sequence"/>
</dbReference>
<gene>
    <name evidence="2" type="ORF">GCM10009844_22870</name>
</gene>
<accession>A0ABP5LFZ6</accession>
<dbReference type="EMBL" id="BAAAQR010000006">
    <property type="protein sequence ID" value="GAA2146597.1"/>
    <property type="molecule type" value="Genomic_DNA"/>
</dbReference>
<reference evidence="3" key="1">
    <citation type="journal article" date="2019" name="Int. J. Syst. Evol. Microbiol.">
        <title>The Global Catalogue of Microorganisms (GCM) 10K type strain sequencing project: providing services to taxonomists for standard genome sequencing and annotation.</title>
        <authorList>
            <consortium name="The Broad Institute Genomics Platform"/>
            <consortium name="The Broad Institute Genome Sequencing Center for Infectious Disease"/>
            <person name="Wu L."/>
            <person name="Ma J."/>
        </authorList>
    </citation>
    <scope>NUCLEOTIDE SEQUENCE [LARGE SCALE GENOMIC DNA]</scope>
    <source>
        <strain evidence="3">JCM 16022</strain>
    </source>
</reference>
<dbReference type="RefSeq" id="WP_344151762.1">
    <property type="nucleotide sequence ID" value="NZ_BAAAQR010000006.1"/>
</dbReference>
<evidence type="ECO:0008006" key="4">
    <source>
        <dbReference type="Google" id="ProtNLM"/>
    </source>
</evidence>
<keyword evidence="1" id="KW-0812">Transmembrane</keyword>
<keyword evidence="1" id="KW-0472">Membrane</keyword>
<protein>
    <recommendedName>
        <fullName evidence="4">ABC transporter permease</fullName>
    </recommendedName>
</protein>
<evidence type="ECO:0000256" key="1">
    <source>
        <dbReference type="SAM" id="Phobius"/>
    </source>
</evidence>
<keyword evidence="3" id="KW-1185">Reference proteome</keyword>
<comment type="caution">
    <text evidence="2">The sequence shown here is derived from an EMBL/GenBank/DDBJ whole genome shotgun (WGS) entry which is preliminary data.</text>
</comment>
<organism evidence="2 3">
    <name type="scientific">Nocardioides koreensis</name>
    <dbReference type="NCBI Taxonomy" id="433651"/>
    <lineage>
        <taxon>Bacteria</taxon>
        <taxon>Bacillati</taxon>
        <taxon>Actinomycetota</taxon>
        <taxon>Actinomycetes</taxon>
        <taxon>Propionibacteriales</taxon>
        <taxon>Nocardioidaceae</taxon>
        <taxon>Nocardioides</taxon>
    </lineage>
</organism>
<keyword evidence="1" id="KW-1133">Transmembrane helix</keyword>
<proteinExistence type="predicted"/>